<protein>
    <submittedName>
        <fullName evidence="5">TetR family transcriptional regulator</fullName>
    </submittedName>
</protein>
<dbReference type="InterPro" id="IPR001647">
    <property type="entry name" value="HTH_TetR"/>
</dbReference>
<keyword evidence="3" id="KW-0472">Membrane</keyword>
<sequence length="188" mass="22561">MPKIIDHEKYREDMIVKCFELFSMKGFINVTMREIATELNLSTGALYHYFPTKQSIFEQMMNYVVKKDMDRLREATNMDESPEDRMLKAGRMIDENKEYYKNMMLLVLDYYRNQPQSETKDMLERFAKSYIETISDQIDLPIQMSHSIFFWLIGLIYTDLLSPSLVSIEKQFEMITEMMRIVREKMAF</sequence>
<comment type="caution">
    <text evidence="5">The sequence shown here is derived from an EMBL/GenBank/DDBJ whole genome shotgun (WGS) entry which is preliminary data.</text>
</comment>
<evidence type="ECO:0000313" key="5">
    <source>
        <dbReference type="EMBL" id="ETR70862.1"/>
    </source>
</evidence>
<dbReference type="PANTHER" id="PTHR43479:SF11">
    <property type="entry name" value="ACREF_ENVCD OPERON REPRESSOR-RELATED"/>
    <property type="match status" value="1"/>
</dbReference>
<keyword evidence="1 2" id="KW-0238">DNA-binding</keyword>
<gene>
    <name evidence="5" type="ORF">OMM_02925</name>
</gene>
<dbReference type="EMBL" id="ATBP01000357">
    <property type="protein sequence ID" value="ETR70862.1"/>
    <property type="molecule type" value="Genomic_DNA"/>
</dbReference>
<accession>A0A1V1P7J2</accession>
<dbReference type="PROSITE" id="PS50977">
    <property type="entry name" value="HTH_TETR_2"/>
    <property type="match status" value="1"/>
</dbReference>
<organism evidence="5 6">
    <name type="scientific">Candidatus Magnetoglobus multicellularis str. Araruama</name>
    <dbReference type="NCBI Taxonomy" id="890399"/>
    <lineage>
        <taxon>Bacteria</taxon>
        <taxon>Pseudomonadati</taxon>
        <taxon>Thermodesulfobacteriota</taxon>
        <taxon>Desulfobacteria</taxon>
        <taxon>Desulfobacterales</taxon>
        <taxon>Desulfobacteraceae</taxon>
        <taxon>Candidatus Magnetoglobus</taxon>
    </lineage>
</organism>
<feature type="DNA-binding region" description="H-T-H motif" evidence="2">
    <location>
        <begin position="31"/>
        <end position="50"/>
    </location>
</feature>
<dbReference type="InterPro" id="IPR023772">
    <property type="entry name" value="DNA-bd_HTH_TetR-type_CS"/>
</dbReference>
<dbReference type="PROSITE" id="PS01081">
    <property type="entry name" value="HTH_TETR_1"/>
    <property type="match status" value="1"/>
</dbReference>
<dbReference type="SUPFAM" id="SSF46689">
    <property type="entry name" value="Homeodomain-like"/>
    <property type="match status" value="1"/>
</dbReference>
<evidence type="ECO:0000313" key="6">
    <source>
        <dbReference type="Proteomes" id="UP000189670"/>
    </source>
</evidence>
<name>A0A1V1P7J2_9BACT</name>
<evidence type="ECO:0000256" key="1">
    <source>
        <dbReference type="ARBA" id="ARBA00023125"/>
    </source>
</evidence>
<dbReference type="Gene3D" id="1.10.357.10">
    <property type="entry name" value="Tetracycline Repressor, domain 2"/>
    <property type="match status" value="1"/>
</dbReference>
<evidence type="ECO:0000256" key="2">
    <source>
        <dbReference type="PROSITE-ProRule" id="PRU00335"/>
    </source>
</evidence>
<evidence type="ECO:0000256" key="3">
    <source>
        <dbReference type="SAM" id="Phobius"/>
    </source>
</evidence>
<evidence type="ECO:0000259" key="4">
    <source>
        <dbReference type="PROSITE" id="PS50977"/>
    </source>
</evidence>
<dbReference type="Pfam" id="PF00440">
    <property type="entry name" value="TetR_N"/>
    <property type="match status" value="1"/>
</dbReference>
<feature type="transmembrane region" description="Helical" evidence="3">
    <location>
        <begin position="148"/>
        <end position="168"/>
    </location>
</feature>
<feature type="domain" description="HTH tetR-type" evidence="4">
    <location>
        <begin position="8"/>
        <end position="68"/>
    </location>
</feature>
<proteinExistence type="predicted"/>
<keyword evidence="3" id="KW-1133">Transmembrane helix</keyword>
<dbReference type="AlphaFoldDB" id="A0A1V1P7J2"/>
<dbReference type="InterPro" id="IPR050624">
    <property type="entry name" value="HTH-type_Tx_Regulator"/>
</dbReference>
<dbReference type="InterPro" id="IPR009057">
    <property type="entry name" value="Homeodomain-like_sf"/>
</dbReference>
<dbReference type="PRINTS" id="PR00455">
    <property type="entry name" value="HTHTETR"/>
</dbReference>
<keyword evidence="3" id="KW-0812">Transmembrane</keyword>
<reference evidence="6" key="1">
    <citation type="submission" date="2012-11" db="EMBL/GenBank/DDBJ databases">
        <authorList>
            <person name="Lucero-Rivera Y.E."/>
            <person name="Tovar-Ramirez D."/>
        </authorList>
    </citation>
    <scope>NUCLEOTIDE SEQUENCE [LARGE SCALE GENOMIC DNA]</scope>
    <source>
        <strain evidence="6">Araruama</strain>
    </source>
</reference>
<dbReference type="PANTHER" id="PTHR43479">
    <property type="entry name" value="ACREF/ENVCD OPERON REPRESSOR-RELATED"/>
    <property type="match status" value="1"/>
</dbReference>
<dbReference type="Proteomes" id="UP000189670">
    <property type="component" value="Unassembled WGS sequence"/>
</dbReference>
<dbReference type="GO" id="GO:0003677">
    <property type="term" value="F:DNA binding"/>
    <property type="evidence" value="ECO:0007669"/>
    <property type="project" value="UniProtKB-UniRule"/>
</dbReference>